<dbReference type="EMBL" id="DXFT01000042">
    <property type="protein sequence ID" value="HIX02896.1"/>
    <property type="molecule type" value="Genomic_DNA"/>
</dbReference>
<reference evidence="5" key="2">
    <citation type="submission" date="2021-04" db="EMBL/GenBank/DDBJ databases">
        <authorList>
            <person name="Gilroy R."/>
        </authorList>
    </citation>
    <scope>NUCLEOTIDE SEQUENCE</scope>
    <source>
        <strain evidence="5">23274</strain>
    </source>
</reference>
<evidence type="ECO:0000313" key="5">
    <source>
        <dbReference type="EMBL" id="HIX02896.1"/>
    </source>
</evidence>
<dbReference type="SMART" id="SM00534">
    <property type="entry name" value="MUTSac"/>
    <property type="match status" value="1"/>
</dbReference>
<dbReference type="InterPro" id="IPR036187">
    <property type="entry name" value="DNA_mismatch_repair_MutS_sf"/>
</dbReference>
<dbReference type="InterPro" id="IPR045076">
    <property type="entry name" value="MutS"/>
</dbReference>
<dbReference type="GO" id="GO:0140664">
    <property type="term" value="F:ATP-dependent DNA damage sensor activity"/>
    <property type="evidence" value="ECO:0007669"/>
    <property type="project" value="InterPro"/>
</dbReference>
<dbReference type="GO" id="GO:0005829">
    <property type="term" value="C:cytosol"/>
    <property type="evidence" value="ECO:0007669"/>
    <property type="project" value="TreeGrafter"/>
</dbReference>
<gene>
    <name evidence="5" type="ORF">H9863_02110</name>
</gene>
<dbReference type="GO" id="GO:0030983">
    <property type="term" value="F:mismatched DNA binding"/>
    <property type="evidence" value="ECO:0007669"/>
    <property type="project" value="InterPro"/>
</dbReference>
<dbReference type="SUPFAM" id="SSF52540">
    <property type="entry name" value="P-loop containing nucleoside triphosphate hydrolases"/>
    <property type="match status" value="1"/>
</dbReference>
<dbReference type="Proteomes" id="UP000824202">
    <property type="component" value="Unassembled WGS sequence"/>
</dbReference>
<dbReference type="GO" id="GO:0005524">
    <property type="term" value="F:ATP binding"/>
    <property type="evidence" value="ECO:0007669"/>
    <property type="project" value="UniProtKB-KW"/>
</dbReference>
<dbReference type="PANTHER" id="PTHR11361:SF99">
    <property type="entry name" value="DNA MISMATCH REPAIR PROTEIN"/>
    <property type="match status" value="1"/>
</dbReference>
<dbReference type="AlphaFoldDB" id="A0A9D1UYT5"/>
<comment type="caution">
    <text evidence="5">The sequence shown here is derived from an EMBL/GenBank/DDBJ whole genome shotgun (WGS) entry which is preliminary data.</text>
</comment>
<keyword evidence="1" id="KW-0547">Nucleotide-binding</keyword>
<evidence type="ECO:0000313" key="6">
    <source>
        <dbReference type="Proteomes" id="UP000824202"/>
    </source>
</evidence>
<organism evidence="5 6">
    <name type="scientific">Candidatus Odoribacter faecigallinarum</name>
    <dbReference type="NCBI Taxonomy" id="2838706"/>
    <lineage>
        <taxon>Bacteria</taxon>
        <taxon>Pseudomonadati</taxon>
        <taxon>Bacteroidota</taxon>
        <taxon>Bacteroidia</taxon>
        <taxon>Bacteroidales</taxon>
        <taxon>Odoribacteraceae</taxon>
        <taxon>Odoribacter</taxon>
    </lineage>
</organism>
<dbReference type="Gene3D" id="3.40.50.300">
    <property type="entry name" value="P-loop containing nucleotide triphosphate hydrolases"/>
    <property type="match status" value="1"/>
</dbReference>
<evidence type="ECO:0000256" key="2">
    <source>
        <dbReference type="ARBA" id="ARBA00022840"/>
    </source>
</evidence>
<keyword evidence="2" id="KW-0067">ATP-binding</keyword>
<name>A0A9D1UYT5_9BACT</name>
<evidence type="ECO:0000256" key="3">
    <source>
        <dbReference type="ARBA" id="ARBA00023125"/>
    </source>
</evidence>
<dbReference type="Pfam" id="PF00488">
    <property type="entry name" value="MutS_V"/>
    <property type="match status" value="1"/>
</dbReference>
<proteinExistence type="predicted"/>
<dbReference type="GO" id="GO:0006298">
    <property type="term" value="P:mismatch repair"/>
    <property type="evidence" value="ECO:0007669"/>
    <property type="project" value="InterPro"/>
</dbReference>
<reference evidence="5" key="1">
    <citation type="journal article" date="2021" name="PeerJ">
        <title>Extensive microbial diversity within the chicken gut microbiome revealed by metagenomics and culture.</title>
        <authorList>
            <person name="Gilroy R."/>
            <person name="Ravi A."/>
            <person name="Getino M."/>
            <person name="Pursley I."/>
            <person name="Horton D.L."/>
            <person name="Alikhan N.F."/>
            <person name="Baker D."/>
            <person name="Gharbi K."/>
            <person name="Hall N."/>
            <person name="Watson M."/>
            <person name="Adriaenssens E.M."/>
            <person name="Foster-Nyarko E."/>
            <person name="Jarju S."/>
            <person name="Secka A."/>
            <person name="Antonio M."/>
            <person name="Oren A."/>
            <person name="Chaudhuri R.R."/>
            <person name="La Ragione R."/>
            <person name="Hildebrand F."/>
            <person name="Pallen M.J."/>
        </authorList>
    </citation>
    <scope>NUCLEOTIDE SEQUENCE</scope>
    <source>
        <strain evidence="5">23274</strain>
    </source>
</reference>
<sequence length="444" mass="51584">MFTTDRQTIHELQIFEEGKNANSIETLFASGLTPGGKLKLEQLLLYPTDEQTILQQRTKTIGYFMRQKSNLPTNLKHLELIEIYLCLMYESERFSVFNWHLRRIRNKFIPDNRLYICVRGTKAIKTIIEDCQHWTCSKENFPEELKDFREKIKAIITHFERSRALKKRKMSWTEYGQLDYCFRQSKRLKIKELLDLLYELEVLRNVAEIAKKHDFCLPEYINTHSYLNIKGLYHPFLSKPVTNNCSLSSEKPVCFLTGPNMAGKSTYMKAAGVAIYLAHVGFPIPATYMKLSLFHGIFTTINLPDRLDIGYSHYYNEVRRIKQIAEKISELHEVVVIFDELFRGTNVKDAYDASLAVVKALATLHTSIFIISTHLLEVANQLRECKEIDFHCFGITKTKDGECHYTYSLQSGISEERLGMEILNRERVIETILAAKPLPQSKDL</sequence>
<evidence type="ECO:0000256" key="1">
    <source>
        <dbReference type="ARBA" id="ARBA00022741"/>
    </source>
</evidence>
<keyword evidence="3" id="KW-0238">DNA-binding</keyword>
<dbReference type="InterPro" id="IPR000432">
    <property type="entry name" value="DNA_mismatch_repair_MutS_C"/>
</dbReference>
<dbReference type="InterPro" id="IPR027417">
    <property type="entry name" value="P-loop_NTPase"/>
</dbReference>
<protein>
    <recommendedName>
        <fullName evidence="4">DNA mismatch repair proteins mutS family domain-containing protein</fullName>
    </recommendedName>
</protein>
<accession>A0A9D1UYT5</accession>
<dbReference type="Gene3D" id="1.10.1420.10">
    <property type="match status" value="1"/>
</dbReference>
<dbReference type="SUPFAM" id="SSF48334">
    <property type="entry name" value="DNA repair protein MutS, domain III"/>
    <property type="match status" value="1"/>
</dbReference>
<feature type="domain" description="DNA mismatch repair proteins mutS family" evidence="4">
    <location>
        <begin position="251"/>
        <end position="434"/>
    </location>
</feature>
<evidence type="ECO:0000259" key="4">
    <source>
        <dbReference type="SMART" id="SM00534"/>
    </source>
</evidence>
<dbReference type="PANTHER" id="PTHR11361">
    <property type="entry name" value="DNA MISMATCH REPAIR PROTEIN MUTS FAMILY MEMBER"/>
    <property type="match status" value="1"/>
</dbReference>